<keyword evidence="3 25" id="KW-0436">Ligase</keyword>
<evidence type="ECO:0000256" key="3">
    <source>
        <dbReference type="ARBA" id="ARBA00022598"/>
    </source>
</evidence>
<dbReference type="Gene3D" id="3.90.920.10">
    <property type="entry name" value="DNA primase, PRIM domain"/>
    <property type="match status" value="1"/>
</dbReference>
<evidence type="ECO:0000256" key="1">
    <source>
        <dbReference type="ARBA" id="ARBA00001936"/>
    </source>
</evidence>
<dbReference type="EMBL" id="CP063169">
    <property type="protein sequence ID" value="QOR69285.1"/>
    <property type="molecule type" value="Genomic_DNA"/>
</dbReference>
<feature type="compositionally biased region" description="Low complexity" evidence="23">
    <location>
        <begin position="518"/>
        <end position="533"/>
    </location>
</feature>
<dbReference type="InterPro" id="IPR012310">
    <property type="entry name" value="DNA_ligase_ATP-dep_cent"/>
</dbReference>
<dbReference type="RefSeq" id="WP_193495562.1">
    <property type="nucleotide sequence ID" value="NZ_CP063169.1"/>
</dbReference>
<evidence type="ECO:0000256" key="4">
    <source>
        <dbReference type="ARBA" id="ARBA00022679"/>
    </source>
</evidence>
<name>A0A7M1SP79_9MICO</name>
<keyword evidence="15" id="KW-0233">DNA recombination</keyword>
<comment type="cofactor">
    <cofactor evidence="1">
        <name>Mn(2+)</name>
        <dbReference type="ChEBI" id="CHEBI:29035"/>
    </cofactor>
</comment>
<dbReference type="InterPro" id="IPR052171">
    <property type="entry name" value="NHEJ_LigD"/>
</dbReference>
<dbReference type="InterPro" id="IPR016059">
    <property type="entry name" value="DNA_ligase_ATP-dep_CS"/>
</dbReference>
<keyword evidence="18" id="KW-0511">Multifunctional enzyme</keyword>
<evidence type="ECO:0000256" key="19">
    <source>
        <dbReference type="ARBA" id="ARBA00029943"/>
    </source>
</evidence>
<evidence type="ECO:0000313" key="26">
    <source>
        <dbReference type="Proteomes" id="UP000593758"/>
    </source>
</evidence>
<evidence type="ECO:0000313" key="25">
    <source>
        <dbReference type="EMBL" id="QOR69285.1"/>
    </source>
</evidence>
<evidence type="ECO:0000256" key="17">
    <source>
        <dbReference type="ARBA" id="ARBA00023211"/>
    </source>
</evidence>
<dbReference type="InterPro" id="IPR012340">
    <property type="entry name" value="NA-bd_OB-fold"/>
</dbReference>
<dbReference type="NCBIfam" id="NF007210">
    <property type="entry name" value="PRK09632.1"/>
    <property type="match status" value="1"/>
</dbReference>
<evidence type="ECO:0000256" key="9">
    <source>
        <dbReference type="ARBA" id="ARBA00022763"/>
    </source>
</evidence>
<dbReference type="GO" id="GO:0004527">
    <property type="term" value="F:exonuclease activity"/>
    <property type="evidence" value="ECO:0007669"/>
    <property type="project" value="UniProtKB-KW"/>
</dbReference>
<keyword evidence="16" id="KW-0234">DNA repair</keyword>
<dbReference type="GO" id="GO:0003910">
    <property type="term" value="F:DNA ligase (ATP) activity"/>
    <property type="evidence" value="ECO:0007669"/>
    <property type="project" value="UniProtKB-EC"/>
</dbReference>
<dbReference type="InterPro" id="IPR014146">
    <property type="entry name" value="LigD_ligase_dom"/>
</dbReference>
<keyword evidence="10" id="KW-0378">Hydrolase</keyword>
<dbReference type="PANTHER" id="PTHR42705">
    <property type="entry name" value="BIFUNCTIONAL NON-HOMOLOGOUS END JOINING PROTEIN LIGD"/>
    <property type="match status" value="1"/>
</dbReference>
<dbReference type="NCBIfam" id="TIGR02779">
    <property type="entry name" value="NHEJ_ligase_lig"/>
    <property type="match status" value="1"/>
</dbReference>
<keyword evidence="17" id="KW-0464">Manganese</keyword>
<evidence type="ECO:0000256" key="13">
    <source>
        <dbReference type="ARBA" id="ARBA00022932"/>
    </source>
</evidence>
<comment type="similarity">
    <text evidence="21">In the C-terminal section; belongs to the ATP-dependent DNA ligase family.</text>
</comment>
<evidence type="ECO:0000256" key="21">
    <source>
        <dbReference type="ARBA" id="ARBA00049981"/>
    </source>
</evidence>
<dbReference type="Proteomes" id="UP000593758">
    <property type="component" value="Chromosome"/>
</dbReference>
<dbReference type="GO" id="GO:0003677">
    <property type="term" value="F:DNA binding"/>
    <property type="evidence" value="ECO:0007669"/>
    <property type="project" value="UniProtKB-KW"/>
</dbReference>
<dbReference type="EC" id="6.5.1.1" evidence="2"/>
<keyword evidence="8" id="KW-0547">Nucleotide-binding</keyword>
<gene>
    <name evidence="25" type="ORF">IM660_11265</name>
</gene>
<dbReference type="Pfam" id="PF04679">
    <property type="entry name" value="DNA_ligase_A_C"/>
    <property type="match status" value="1"/>
</dbReference>
<evidence type="ECO:0000256" key="7">
    <source>
        <dbReference type="ARBA" id="ARBA00022723"/>
    </source>
</evidence>
<keyword evidence="9" id="KW-0227">DNA damage</keyword>
<dbReference type="InterPro" id="IPR033649">
    <property type="entry name" value="MtLigD_Pol-like"/>
</dbReference>
<comment type="similarity">
    <text evidence="22">In the N-terminal section; belongs to the LigD polymerase family.</text>
</comment>
<dbReference type="GO" id="GO:0005524">
    <property type="term" value="F:ATP binding"/>
    <property type="evidence" value="ECO:0007669"/>
    <property type="project" value="UniProtKB-KW"/>
</dbReference>
<dbReference type="GO" id="GO:0006281">
    <property type="term" value="P:DNA repair"/>
    <property type="evidence" value="ECO:0007669"/>
    <property type="project" value="UniProtKB-KW"/>
</dbReference>
<dbReference type="CDD" id="cd07906">
    <property type="entry name" value="Adenylation_DNA_ligase_LigD_LigC"/>
    <property type="match status" value="1"/>
</dbReference>
<evidence type="ECO:0000256" key="14">
    <source>
        <dbReference type="ARBA" id="ARBA00023125"/>
    </source>
</evidence>
<dbReference type="CDD" id="cd07971">
    <property type="entry name" value="OBF_DNA_ligase_LigD"/>
    <property type="match status" value="1"/>
</dbReference>
<dbReference type="GO" id="GO:0003887">
    <property type="term" value="F:DNA-directed DNA polymerase activity"/>
    <property type="evidence" value="ECO:0007669"/>
    <property type="project" value="UniProtKB-KW"/>
</dbReference>
<protein>
    <recommendedName>
        <fullName evidence="2">DNA ligase (ATP)</fullName>
        <ecNumber evidence="2">6.5.1.1</ecNumber>
    </recommendedName>
    <alternativeName>
        <fullName evidence="19">NHEJ DNA polymerase</fullName>
    </alternativeName>
</protein>
<reference evidence="25 26" key="1">
    <citation type="submission" date="2020-10" db="EMBL/GenBank/DDBJ databases">
        <title>Haloactinobacterium sp. RN3S43, a bacterium isolated from saline soil.</title>
        <authorList>
            <person name="Sun J.-Q."/>
        </authorList>
    </citation>
    <scope>NUCLEOTIDE SEQUENCE [LARGE SCALE GENOMIC DNA]</scope>
    <source>
        <strain evidence="25 26">RN3S43</strain>
    </source>
</reference>
<evidence type="ECO:0000256" key="2">
    <source>
        <dbReference type="ARBA" id="ARBA00012727"/>
    </source>
</evidence>
<dbReference type="PROSITE" id="PS00697">
    <property type="entry name" value="DNA_LIGASE_A1"/>
    <property type="match status" value="1"/>
</dbReference>
<dbReference type="AlphaFoldDB" id="A0A7M1SP79"/>
<proteinExistence type="inferred from homology"/>
<dbReference type="NCBIfam" id="TIGR02778">
    <property type="entry name" value="ligD_pol"/>
    <property type="match status" value="1"/>
</dbReference>
<keyword evidence="5" id="KW-0548">Nucleotidyltransferase</keyword>
<dbReference type="InterPro" id="IPR014144">
    <property type="entry name" value="LigD_PE_domain"/>
</dbReference>
<evidence type="ECO:0000256" key="12">
    <source>
        <dbReference type="ARBA" id="ARBA00022840"/>
    </source>
</evidence>
<dbReference type="SUPFAM" id="SSF50249">
    <property type="entry name" value="Nucleic acid-binding proteins"/>
    <property type="match status" value="1"/>
</dbReference>
<evidence type="ECO:0000256" key="20">
    <source>
        <dbReference type="ARBA" id="ARBA00034003"/>
    </source>
</evidence>
<dbReference type="CDD" id="cd04863">
    <property type="entry name" value="MtLigD_Pol_like"/>
    <property type="match status" value="1"/>
</dbReference>
<keyword evidence="6" id="KW-0540">Nuclease</keyword>
<dbReference type="NCBIfam" id="TIGR02777">
    <property type="entry name" value="LigD_PE_dom"/>
    <property type="match status" value="1"/>
</dbReference>
<feature type="domain" description="ATP-dependent DNA ligase family profile" evidence="24">
    <location>
        <begin position="650"/>
        <end position="766"/>
    </location>
</feature>
<keyword evidence="11" id="KW-0269">Exonuclease</keyword>
<keyword evidence="7" id="KW-0479">Metal-binding</keyword>
<dbReference type="InterPro" id="IPR014145">
    <property type="entry name" value="LigD_pol_dom"/>
</dbReference>
<evidence type="ECO:0000256" key="5">
    <source>
        <dbReference type="ARBA" id="ARBA00022695"/>
    </source>
</evidence>
<evidence type="ECO:0000256" key="23">
    <source>
        <dbReference type="SAM" id="MobiDB-lite"/>
    </source>
</evidence>
<evidence type="ECO:0000259" key="24">
    <source>
        <dbReference type="PROSITE" id="PS50160"/>
    </source>
</evidence>
<dbReference type="SUPFAM" id="SSF56091">
    <property type="entry name" value="DNA ligase/mRNA capping enzyme, catalytic domain"/>
    <property type="match status" value="1"/>
</dbReference>
<accession>A0A7M1SP79</accession>
<dbReference type="InterPro" id="IPR012309">
    <property type="entry name" value="DNA_ligase_ATP-dep_C"/>
</dbReference>
<dbReference type="Gene3D" id="3.30.1490.70">
    <property type="match status" value="1"/>
</dbReference>
<evidence type="ECO:0000256" key="6">
    <source>
        <dbReference type="ARBA" id="ARBA00022722"/>
    </source>
</evidence>
<keyword evidence="13" id="KW-0239">DNA-directed DNA polymerase</keyword>
<evidence type="ECO:0000256" key="11">
    <source>
        <dbReference type="ARBA" id="ARBA00022839"/>
    </source>
</evidence>
<dbReference type="Pfam" id="PF01068">
    <property type="entry name" value="DNA_ligase_A_M"/>
    <property type="match status" value="1"/>
</dbReference>
<keyword evidence="12" id="KW-0067">ATP-binding</keyword>
<evidence type="ECO:0000256" key="18">
    <source>
        <dbReference type="ARBA" id="ARBA00023268"/>
    </source>
</evidence>
<dbReference type="GO" id="GO:0006310">
    <property type="term" value="P:DNA recombination"/>
    <property type="evidence" value="ECO:0007669"/>
    <property type="project" value="UniProtKB-KW"/>
</dbReference>
<dbReference type="Pfam" id="PF13298">
    <property type="entry name" value="LigD_N"/>
    <property type="match status" value="1"/>
</dbReference>
<dbReference type="GO" id="GO:0046872">
    <property type="term" value="F:metal ion binding"/>
    <property type="evidence" value="ECO:0007669"/>
    <property type="project" value="UniProtKB-KW"/>
</dbReference>
<sequence>MARTETIAQVDGRRLRLTNLGKVLYPATGTTKAEVIGYYSEIAAVMVPHCAGRPATRKRWVNGVGTAADPGQVFFTKNLDSGTPDWVARADLAHSDHTNTYPLVNDRATLVWLAQMAALEIHVPQWRFDSTGRPRHPDRIVFDLDPGPGVSLPEVAEVARWIRDVLAGLGWDCVPVTSGSKGIHLYAPLDGGHDAEQIRGLARELAVSLEADHPDVVTAQMAKVARPGKVFIDWSQNHPNKTTVAPYSLRGREHPTVAVPRTWTELEDPGLRQLEMTQVLERVAGQTGDFADPMAALERRAHAMGTTGTSDIAGDALTSYRAMRDPARTPEPVPDVSPLPDGERVFVIQEHHASRLHWDLRLADDGVLVSWAVPKGMPTDPTRQHLAVQTEDHPMEYLTFSGTIPRGEYGAGEMTIWDTGTYEVLKWRVGAELIVALTGLPDGGLASSTGQTSTFALIHTGSRAETPEEKRHWLLHLMTGRTHAGRSEDPAGRAAVPLAAGISTPDTGPDSGPGARSRALPTPVRRAPPVTTRAGDRAPEGRPPAPMLASPGSPADVGPDWAMEMKWDGQRCIARVAGGTVRLWARSGRDITASYPELAELADAVKGDAVLDGEVVALTKDGRPSFELLQPRMQVSRESEARSLAARRPVHLMLFDVLEVAGVPVTDEPYRRRREILSDQVRPSTRIQVPPAFEGDLDAAMKASRTWGLEGVVAKRPEGRYLPGRRSSGWVKLKHTESVEVVVGGWRPGQGGRAGSVGGLLLGVPTAEGGWRYVGRVGTGFSEKETRAWVERFAPLEISEPPFDDVPAPDARGAHWLRPEQVAEVEFGEWSRAGRLRHPRWRGWRSDLSVADLRAPDGER</sequence>
<keyword evidence="4" id="KW-0808">Transferase</keyword>
<feature type="region of interest" description="Disordered" evidence="23">
    <location>
        <begin position="500"/>
        <end position="555"/>
    </location>
</feature>
<keyword evidence="26" id="KW-1185">Reference proteome</keyword>
<evidence type="ECO:0000256" key="10">
    <source>
        <dbReference type="ARBA" id="ARBA00022801"/>
    </source>
</evidence>
<dbReference type="PROSITE" id="PS50160">
    <property type="entry name" value="DNA_LIGASE_A3"/>
    <property type="match status" value="1"/>
</dbReference>
<keyword evidence="14" id="KW-0238">DNA-binding</keyword>
<organism evidence="25 26">
    <name type="scientific">Ruania alkalisoli</name>
    <dbReference type="NCBI Taxonomy" id="2779775"/>
    <lineage>
        <taxon>Bacteria</taxon>
        <taxon>Bacillati</taxon>
        <taxon>Actinomycetota</taxon>
        <taxon>Actinomycetes</taxon>
        <taxon>Micrococcales</taxon>
        <taxon>Ruaniaceae</taxon>
        <taxon>Ruania</taxon>
    </lineage>
</organism>
<evidence type="ECO:0000256" key="16">
    <source>
        <dbReference type="ARBA" id="ARBA00023204"/>
    </source>
</evidence>
<dbReference type="Pfam" id="PF21686">
    <property type="entry name" value="LigD_Prim-Pol"/>
    <property type="match status" value="1"/>
</dbReference>
<dbReference type="Gene3D" id="2.40.50.140">
    <property type="entry name" value="Nucleic acid-binding proteins"/>
    <property type="match status" value="1"/>
</dbReference>
<dbReference type="Gene3D" id="3.30.470.30">
    <property type="entry name" value="DNA ligase/mRNA capping enzyme"/>
    <property type="match status" value="1"/>
</dbReference>
<dbReference type="PANTHER" id="PTHR42705:SF2">
    <property type="entry name" value="BIFUNCTIONAL NON-HOMOLOGOUS END JOINING PROTEIN LIGD"/>
    <property type="match status" value="1"/>
</dbReference>
<comment type="catalytic activity">
    <reaction evidence="20">
        <text>ATP + (deoxyribonucleotide)n-3'-hydroxyl + 5'-phospho-(deoxyribonucleotide)m = (deoxyribonucleotide)n+m + AMP + diphosphate.</text>
        <dbReference type="EC" id="6.5.1.1"/>
    </reaction>
</comment>
<evidence type="ECO:0000256" key="22">
    <source>
        <dbReference type="ARBA" id="ARBA00049990"/>
    </source>
</evidence>
<dbReference type="KEGG" id="halt:IM660_11265"/>
<evidence type="ECO:0000256" key="15">
    <source>
        <dbReference type="ARBA" id="ARBA00023172"/>
    </source>
</evidence>
<evidence type="ECO:0000256" key="8">
    <source>
        <dbReference type="ARBA" id="ARBA00022741"/>
    </source>
</evidence>